<dbReference type="EMBL" id="KY404704">
    <property type="protein sequence ID" value="ARB50955.1"/>
    <property type="molecule type" value="Genomic_DNA"/>
</dbReference>
<dbReference type="VEuPathDB" id="TriTrypDB:Tb1125.5.4810"/>
<accession>A0A1V0FZX6</accession>
<organism evidence="2">
    <name type="scientific">Trypanosoma brucei</name>
    <dbReference type="NCBI Taxonomy" id="5691"/>
    <lineage>
        <taxon>Eukaryota</taxon>
        <taxon>Discoba</taxon>
        <taxon>Euglenozoa</taxon>
        <taxon>Kinetoplastea</taxon>
        <taxon>Metakinetoplastina</taxon>
        <taxon>Trypanosomatida</taxon>
        <taxon>Trypanosomatidae</taxon>
        <taxon>Trypanosoma</taxon>
    </lineage>
</organism>
<keyword evidence="1" id="KW-0732">Signal</keyword>
<dbReference type="AlphaFoldDB" id="A0A1V0FZX6"/>
<reference evidence="2" key="1">
    <citation type="submission" date="2016-12" db="EMBL/GenBank/DDBJ databases">
        <title>Extending the VSGnome of Trypanosoma brucei strain TREU927.</title>
        <authorList>
            <person name="Cross G.A."/>
        </authorList>
    </citation>
    <scope>NUCLEOTIDE SEQUENCE</scope>
    <source>
        <strain evidence="2">Tb927.99.2074</strain>
    </source>
</reference>
<evidence type="ECO:0000256" key="1">
    <source>
        <dbReference type="SAM" id="SignalP"/>
    </source>
</evidence>
<evidence type="ECO:0000313" key="2">
    <source>
        <dbReference type="EMBL" id="ARB50955.1"/>
    </source>
</evidence>
<dbReference type="SUPFAM" id="SSF58087">
    <property type="entry name" value="Variant surface glycoprotein (N-terminal domain)"/>
    <property type="match status" value="1"/>
</dbReference>
<name>A0A1V0FZX6_9TRYP</name>
<dbReference type="VEuPathDB" id="TriTrypDB:Tb927.5.4810"/>
<dbReference type="VEuPathDB" id="TriTrypDB:Tb427_000452700"/>
<feature type="signal peptide" evidence="1">
    <location>
        <begin position="1"/>
        <end position="15"/>
    </location>
</feature>
<feature type="chain" id="PRO_5012979428" evidence="1">
    <location>
        <begin position="16"/>
        <end position="183"/>
    </location>
</feature>
<sequence>MLLAATALLVTANVAVEETGTAAKAVQDECTEKKYLADFLTHFSGKLNNLFGTVQALSKQQKQLKLAAQQHATTKLEMAYTLLEAVSTQRLQTTIAKQQAATTAVTQLSEQVGHRAGVLLLSRQAKGKAAVAYKTAAKEDTATAEAAVGFNIKCEVHPVITKAPKTKCDTANDDDDLSKAGNK</sequence>
<protein>
    <submittedName>
        <fullName evidence="2">Variant surface glycoprotein</fullName>
    </submittedName>
</protein>
<proteinExistence type="predicted"/>